<dbReference type="PROSITE" id="PS51554">
    <property type="entry name" value="PFL"/>
    <property type="match status" value="1"/>
</dbReference>
<evidence type="ECO:0000259" key="5">
    <source>
        <dbReference type="PROSITE" id="PS51554"/>
    </source>
</evidence>
<evidence type="ECO:0000259" key="4">
    <source>
        <dbReference type="PROSITE" id="PS51149"/>
    </source>
</evidence>
<feature type="domain" description="PFL" evidence="5">
    <location>
        <begin position="1"/>
        <end position="531"/>
    </location>
</feature>
<name>A0A6A1XKD0_BACOV</name>
<evidence type="ECO:0000313" key="7">
    <source>
        <dbReference type="Proteomes" id="UP000375690"/>
    </source>
</evidence>
<proteinExistence type="predicted"/>
<feature type="domain" description="Glycine radical" evidence="4">
    <location>
        <begin position="538"/>
        <end position="655"/>
    </location>
</feature>
<dbReference type="Pfam" id="PF02901">
    <property type="entry name" value="PFL-like"/>
    <property type="match status" value="1"/>
</dbReference>
<sequence>MKNTIKKVMPMRLVTLVRCVKSHRAEGKMDMILGGLKDFQCQKWVYSHAKDEETAYLEQLEKICRKIEIDENNYFFYPYSKTLHRFFPTHAMNILSITPAYEEVLATDFAAMGENRVVRALKILVDRVTEKQSCVVRFMEVTRLCRRVLYPSDSFEGALQKILFFHAMLWQMEHGHNGLGRLDMALFPYYKKDIEEGRLTREKAEVILREMIALIGSQTHQKSATLYGDTGQYILLGGFDKEGRNVENELTHLFLGIFATLSIPDPKLILRVNNHTSKSVYDATARCLLKGNGSPLILNEDKVIPLMERFGYAPEDCYNLGTSACWEPLILGKSFDQNNNLNSISPLKAVNNAIMMASSYTADFEAFMRLFEQCLEENIRSCAHDLVMDCSPLFTLLFSDATKSGKDISKGGAKYAYHGMLVVGLPNTINALLNIKELVFKQKLLTLKECKDVIEHNFENAADLRGLLQSQPLKFGKVDDSVLRLTNRVSDKIESVVSNIRINGRRAKVGFSSPNYISQAFDIEASMDGRRSGEPLSTHISPVGKNIDIVEVINFASLMNYEGCRINGNVVDFIIPAAFNRHVDKLSELLNDSVQRGLYELQLNVLDKNTLIDARNHPEKYPNLVVRVWGFSAYFNELPDEYKVNLINRAEAYEC</sequence>
<feature type="modified residue" description="Glycine radical" evidence="3">
    <location>
        <position position="630"/>
    </location>
</feature>
<dbReference type="InterPro" id="IPR004184">
    <property type="entry name" value="PFL_dom"/>
</dbReference>
<organism evidence="6 7">
    <name type="scientific">Bacteroides ovatus</name>
    <dbReference type="NCBI Taxonomy" id="28116"/>
    <lineage>
        <taxon>Bacteria</taxon>
        <taxon>Pseudomonadati</taxon>
        <taxon>Bacteroidota</taxon>
        <taxon>Bacteroidia</taxon>
        <taxon>Bacteroidales</taxon>
        <taxon>Bacteroidaceae</taxon>
        <taxon>Bacteroides</taxon>
    </lineage>
</organism>
<dbReference type="EMBL" id="VWFC01000010">
    <property type="protein sequence ID" value="KAB1326984.1"/>
    <property type="molecule type" value="Genomic_DNA"/>
</dbReference>
<dbReference type="AlphaFoldDB" id="A0A6A1XKD0"/>
<comment type="caution">
    <text evidence="6">The sequence shown here is derived from an EMBL/GenBank/DDBJ whole genome shotgun (WGS) entry which is preliminary data.</text>
</comment>
<keyword evidence="2 6" id="KW-0456">Lyase</keyword>
<dbReference type="Proteomes" id="UP000375690">
    <property type="component" value="Unassembled WGS sequence"/>
</dbReference>
<dbReference type="InterPro" id="IPR051215">
    <property type="entry name" value="GRE"/>
</dbReference>
<evidence type="ECO:0000256" key="1">
    <source>
        <dbReference type="ARBA" id="ARBA00022818"/>
    </source>
</evidence>
<gene>
    <name evidence="6" type="ORF">F3B53_11080</name>
</gene>
<reference evidence="6 7" key="1">
    <citation type="journal article" date="2019" name="Nat. Med.">
        <title>A library of human gut bacterial isolates paired with longitudinal multiomics data enables mechanistic microbiome research.</title>
        <authorList>
            <person name="Poyet M."/>
            <person name="Groussin M."/>
            <person name="Gibbons S.M."/>
            <person name="Avila-Pacheco J."/>
            <person name="Jiang X."/>
            <person name="Kearney S.M."/>
            <person name="Perrotta A.R."/>
            <person name="Berdy B."/>
            <person name="Zhao S."/>
            <person name="Lieberman T.D."/>
            <person name="Swanson P.K."/>
            <person name="Smith M."/>
            <person name="Roesemann S."/>
            <person name="Alexander J.E."/>
            <person name="Rich S.A."/>
            <person name="Livny J."/>
            <person name="Vlamakis H."/>
            <person name="Clish C."/>
            <person name="Bullock K."/>
            <person name="Deik A."/>
            <person name="Scott J."/>
            <person name="Pierce K.A."/>
            <person name="Xavier R.J."/>
            <person name="Alm E.J."/>
        </authorList>
    </citation>
    <scope>NUCLEOTIDE SEQUENCE [LARGE SCALE GENOMIC DNA]</scope>
    <source>
        <strain evidence="6 7">BIOML-A2</strain>
    </source>
</reference>
<dbReference type="PROSITE" id="PS51149">
    <property type="entry name" value="GLY_RADICAL_2"/>
    <property type="match status" value="1"/>
</dbReference>
<evidence type="ECO:0000313" key="6">
    <source>
        <dbReference type="EMBL" id="KAB1326984.1"/>
    </source>
</evidence>
<dbReference type="PANTHER" id="PTHR43641:SF2">
    <property type="entry name" value="DEHYDRATASE YBIW-RELATED"/>
    <property type="match status" value="1"/>
</dbReference>
<dbReference type="GO" id="GO:0005829">
    <property type="term" value="C:cytosol"/>
    <property type="evidence" value="ECO:0007669"/>
    <property type="project" value="TreeGrafter"/>
</dbReference>
<dbReference type="GO" id="GO:0016829">
    <property type="term" value="F:lyase activity"/>
    <property type="evidence" value="ECO:0007669"/>
    <property type="project" value="UniProtKB-KW"/>
</dbReference>
<dbReference type="RefSeq" id="WP_120080423.1">
    <property type="nucleotide sequence ID" value="NZ_CP113514.1"/>
</dbReference>
<evidence type="ECO:0000256" key="2">
    <source>
        <dbReference type="ARBA" id="ARBA00023239"/>
    </source>
</evidence>
<protein>
    <submittedName>
        <fullName evidence="6">Pyruvate formate lyase</fullName>
    </submittedName>
</protein>
<dbReference type="InterPro" id="IPR001150">
    <property type="entry name" value="Gly_radical"/>
</dbReference>
<accession>A0A6A1XKD0</accession>
<dbReference type="GeneID" id="69479506"/>
<evidence type="ECO:0000256" key="3">
    <source>
        <dbReference type="PROSITE-ProRule" id="PRU00493"/>
    </source>
</evidence>
<dbReference type="Gene3D" id="3.20.70.20">
    <property type="match status" value="1"/>
</dbReference>
<dbReference type="SUPFAM" id="SSF51998">
    <property type="entry name" value="PFL-like glycyl radical enzymes"/>
    <property type="match status" value="1"/>
</dbReference>
<keyword evidence="6" id="KW-0670">Pyruvate</keyword>
<dbReference type="PANTHER" id="PTHR43641">
    <property type="entry name" value="FORMATE ACETYLTRANSFERASE 3-RELATED"/>
    <property type="match status" value="1"/>
</dbReference>
<dbReference type="Pfam" id="PF01228">
    <property type="entry name" value="Gly_radical"/>
    <property type="match status" value="1"/>
</dbReference>
<keyword evidence="1 3" id="KW-0556">Organic radical</keyword>